<keyword evidence="3" id="KW-1185">Reference proteome</keyword>
<accession>A0AAJ0FCM5</accession>
<gene>
    <name evidence="2" type="ORF">QBC47DRAFT_143217</name>
</gene>
<organism evidence="2 3">
    <name type="scientific">Echria macrotheca</name>
    <dbReference type="NCBI Taxonomy" id="438768"/>
    <lineage>
        <taxon>Eukaryota</taxon>
        <taxon>Fungi</taxon>
        <taxon>Dikarya</taxon>
        <taxon>Ascomycota</taxon>
        <taxon>Pezizomycotina</taxon>
        <taxon>Sordariomycetes</taxon>
        <taxon>Sordariomycetidae</taxon>
        <taxon>Sordariales</taxon>
        <taxon>Schizotheciaceae</taxon>
        <taxon>Echria</taxon>
    </lineage>
</organism>
<reference evidence="2" key="1">
    <citation type="submission" date="2023-06" db="EMBL/GenBank/DDBJ databases">
        <title>Genome-scale phylogeny and comparative genomics of the fungal order Sordariales.</title>
        <authorList>
            <consortium name="Lawrence Berkeley National Laboratory"/>
            <person name="Hensen N."/>
            <person name="Bonometti L."/>
            <person name="Westerberg I."/>
            <person name="Brannstrom I.O."/>
            <person name="Guillou S."/>
            <person name="Cros-Aarteil S."/>
            <person name="Calhoun S."/>
            <person name="Haridas S."/>
            <person name="Kuo A."/>
            <person name="Mondo S."/>
            <person name="Pangilinan J."/>
            <person name="Riley R."/>
            <person name="Labutti K."/>
            <person name="Andreopoulos B."/>
            <person name="Lipzen A."/>
            <person name="Chen C."/>
            <person name="Yanf M."/>
            <person name="Daum C."/>
            <person name="Ng V."/>
            <person name="Clum A."/>
            <person name="Steindorff A."/>
            <person name="Ohm R."/>
            <person name="Martin F."/>
            <person name="Silar P."/>
            <person name="Natvig D."/>
            <person name="Lalanne C."/>
            <person name="Gautier V."/>
            <person name="Ament-Velasquez S.L."/>
            <person name="Kruys A."/>
            <person name="Hutchinson M.I."/>
            <person name="Powell A.J."/>
            <person name="Barry K."/>
            <person name="Miller A.N."/>
            <person name="Grigoriev I.V."/>
            <person name="Debuchy R."/>
            <person name="Gladieux P."/>
            <person name="Thoren M.H."/>
            <person name="Johannesson H."/>
        </authorList>
    </citation>
    <scope>NUCLEOTIDE SEQUENCE</scope>
    <source>
        <strain evidence="2">PSN4</strain>
    </source>
</reference>
<evidence type="ECO:0000313" key="3">
    <source>
        <dbReference type="Proteomes" id="UP001239445"/>
    </source>
</evidence>
<comment type="caution">
    <text evidence="2">The sequence shown here is derived from an EMBL/GenBank/DDBJ whole genome shotgun (WGS) entry which is preliminary data.</text>
</comment>
<sequence>MKSPLYITFFLSTLCSGRAIASSDSGSGPGGGVGQENFLAGAEHFRLLPAFLGPRQVQTNNLQAFTGSLGGVRASAITKSSDPGREFEVDGDTFSDFETAANRACDNQFNKCADVANSGNAGFKVGDCDKQNVQCKSFQQQTPTKAFAPPVLVSSTAEFDIFCDA</sequence>
<evidence type="ECO:0000256" key="1">
    <source>
        <dbReference type="SAM" id="SignalP"/>
    </source>
</evidence>
<keyword evidence="1" id="KW-0732">Signal</keyword>
<proteinExistence type="predicted"/>
<dbReference type="Proteomes" id="UP001239445">
    <property type="component" value="Unassembled WGS sequence"/>
</dbReference>
<feature type="chain" id="PRO_5042585191" description="Neurofilament medium polypeptide protein" evidence="1">
    <location>
        <begin position="20"/>
        <end position="165"/>
    </location>
</feature>
<protein>
    <recommendedName>
        <fullName evidence="4">Neurofilament medium polypeptide protein</fullName>
    </recommendedName>
</protein>
<name>A0AAJ0FCM5_9PEZI</name>
<evidence type="ECO:0000313" key="2">
    <source>
        <dbReference type="EMBL" id="KAK1758503.1"/>
    </source>
</evidence>
<feature type="signal peptide" evidence="1">
    <location>
        <begin position="1"/>
        <end position="19"/>
    </location>
</feature>
<evidence type="ECO:0008006" key="4">
    <source>
        <dbReference type="Google" id="ProtNLM"/>
    </source>
</evidence>
<dbReference type="EMBL" id="MU839829">
    <property type="protein sequence ID" value="KAK1758503.1"/>
    <property type="molecule type" value="Genomic_DNA"/>
</dbReference>
<dbReference type="AlphaFoldDB" id="A0AAJ0FCM5"/>